<reference evidence="2 3" key="1">
    <citation type="journal article" date="2015" name="Genome Announc.">
        <title>Complete Genome Sequence of Spiroplasma litorale TN-1T (DSM 21781), a Bacterium Isolated from a Green-Eyed Horsefly (Tabanus nigrovittatus).</title>
        <authorList>
            <person name="Lo W.S."/>
            <person name="Lai Y.C."/>
            <person name="Lien Y.W."/>
            <person name="Wang T.H."/>
            <person name="Kuo C.H."/>
        </authorList>
    </citation>
    <scope>NUCLEOTIDE SEQUENCE [LARGE SCALE GENOMIC DNA]</scope>
    <source>
        <strain evidence="2 3">TN-1</strain>
    </source>
</reference>
<dbReference type="Proteomes" id="UP000067476">
    <property type="component" value="Chromosome"/>
</dbReference>
<feature type="transmembrane region" description="Helical" evidence="1">
    <location>
        <begin position="12"/>
        <end position="34"/>
    </location>
</feature>
<feature type="transmembrane region" description="Helical" evidence="1">
    <location>
        <begin position="100"/>
        <end position="123"/>
    </location>
</feature>
<proteinExistence type="predicted"/>
<keyword evidence="1" id="KW-0812">Transmembrane</keyword>
<dbReference type="EMBL" id="CP012357">
    <property type="protein sequence ID" value="AKX33780.1"/>
    <property type="molecule type" value="Genomic_DNA"/>
</dbReference>
<sequence length="139" mass="13838">MKPDNLCKAGCIVSIIGAAIAMITFVGLTLLFILTAVSGTTTPTSSQNSNDLGVGAAAGTAVAIVSVIAAIFLLALAALQIPTLVLCAKILKGTASSKTAAGVVSIIFSGLIGGILILCGNYGETNEPISMDSPDITNE</sequence>
<keyword evidence="3" id="KW-1185">Reference proteome</keyword>
<gene>
    <name evidence="2" type="ORF">SLITO_v1c01120</name>
</gene>
<organism evidence="2 3">
    <name type="scientific">Spiroplasma litorale</name>
    <dbReference type="NCBI Taxonomy" id="216942"/>
    <lineage>
        <taxon>Bacteria</taxon>
        <taxon>Bacillati</taxon>
        <taxon>Mycoplasmatota</taxon>
        <taxon>Mollicutes</taxon>
        <taxon>Entomoplasmatales</taxon>
        <taxon>Spiroplasmataceae</taxon>
        <taxon>Spiroplasma</taxon>
    </lineage>
</organism>
<feature type="transmembrane region" description="Helical" evidence="1">
    <location>
        <begin position="54"/>
        <end position="79"/>
    </location>
</feature>
<keyword evidence="1" id="KW-0472">Membrane</keyword>
<evidence type="ECO:0000313" key="2">
    <source>
        <dbReference type="EMBL" id="AKX33780.1"/>
    </source>
</evidence>
<dbReference type="STRING" id="216942.SLITO_v1c01120"/>
<dbReference type="PATRIC" id="fig|216942.3.peg.112"/>
<evidence type="ECO:0000313" key="3">
    <source>
        <dbReference type="Proteomes" id="UP000067476"/>
    </source>
</evidence>
<dbReference type="AlphaFoldDB" id="A0A0K1W0F4"/>
<dbReference type="RefSeq" id="WP_075057878.1">
    <property type="nucleotide sequence ID" value="NZ_CP012357.1"/>
</dbReference>
<accession>A0A0K1W0F4</accession>
<dbReference type="KEGG" id="sll:SLITO_v1c01120"/>
<keyword evidence="1" id="KW-1133">Transmembrane helix</keyword>
<evidence type="ECO:0000256" key="1">
    <source>
        <dbReference type="SAM" id="Phobius"/>
    </source>
</evidence>
<name>A0A0K1W0F4_9MOLU</name>
<protein>
    <submittedName>
        <fullName evidence="2">Uncharacterized protein</fullName>
    </submittedName>
</protein>